<dbReference type="CDD" id="cd01448">
    <property type="entry name" value="TST_Repeat_1"/>
    <property type="match status" value="1"/>
</dbReference>
<dbReference type="InterPro" id="IPR001763">
    <property type="entry name" value="Rhodanese-like_dom"/>
</dbReference>
<dbReference type="Pfam" id="PF00581">
    <property type="entry name" value="Rhodanese"/>
    <property type="match status" value="2"/>
</dbReference>
<protein>
    <submittedName>
        <fullName evidence="6">Thiosulfate sulfurtransferase, rhodanese</fullName>
        <ecNumber evidence="6">2.8.1.1</ecNumber>
    </submittedName>
</protein>
<sequence length="291" mass="32644">MDYMKDYTNPDGIVSTEWLAQHLYASETRVVDASWWPQGTQRNGREEYLDTHIPGAVFFDIDDIADSAAPLPRMLPPAEVFANKVERLGLGDEHHIIIYDNVGGASAAARAWWMFRVFGHTNVAVLAGGFPKWLREQRTVEETVPILSPALFKPRQNLSLLRSLEQVREDLDTHLEQIIDGRRAERYHAQQHTLGPGSRAGHIPGSINLPVLELVDQRELTLLPADSLQQCFESHGVDLNRPVIATCGEGVTCCLITLGLYLLGKTDVANYDGSWVEWDAHDELPRELEKS</sequence>
<evidence type="ECO:0000256" key="3">
    <source>
        <dbReference type="ARBA" id="ARBA00022679"/>
    </source>
</evidence>
<evidence type="ECO:0000256" key="4">
    <source>
        <dbReference type="ARBA" id="ARBA00022737"/>
    </source>
</evidence>
<dbReference type="InterPro" id="IPR045078">
    <property type="entry name" value="TST/MPST-like"/>
</dbReference>
<gene>
    <name evidence="6" type="ORF">RIEGSTA812A_PEG_861</name>
</gene>
<evidence type="ECO:0000256" key="2">
    <source>
        <dbReference type="ARBA" id="ARBA00022490"/>
    </source>
</evidence>
<keyword evidence="4" id="KW-0677">Repeat</keyword>
<dbReference type="PROSITE" id="PS00683">
    <property type="entry name" value="RHODANESE_2"/>
    <property type="match status" value="1"/>
</dbReference>
<dbReference type="PANTHER" id="PTHR11364">
    <property type="entry name" value="THIOSULFATE SULFERTANSFERASE"/>
    <property type="match status" value="1"/>
</dbReference>
<dbReference type="GO" id="GO:0004792">
    <property type="term" value="F:thiosulfate-cyanide sulfurtransferase activity"/>
    <property type="evidence" value="ECO:0007669"/>
    <property type="project" value="UniProtKB-EC"/>
</dbReference>
<feature type="domain" description="Rhodanese" evidence="5">
    <location>
        <begin position="24"/>
        <end position="142"/>
    </location>
</feature>
<keyword evidence="3 6" id="KW-0808">Transferase</keyword>
<feature type="domain" description="Rhodanese" evidence="5">
    <location>
        <begin position="199"/>
        <end position="287"/>
    </location>
</feature>
<evidence type="ECO:0000259" key="5">
    <source>
        <dbReference type="PROSITE" id="PS50206"/>
    </source>
</evidence>
<accession>A0A484HB60</accession>
<name>A0A484HB60_9ZZZZ</name>
<dbReference type="CDD" id="cd01449">
    <property type="entry name" value="TST_Repeat_2"/>
    <property type="match status" value="1"/>
</dbReference>
<evidence type="ECO:0000256" key="1">
    <source>
        <dbReference type="ARBA" id="ARBA00004496"/>
    </source>
</evidence>
<organism evidence="6">
    <name type="scientific">invertebrate metagenome</name>
    <dbReference type="NCBI Taxonomy" id="1711999"/>
    <lineage>
        <taxon>unclassified sequences</taxon>
        <taxon>metagenomes</taxon>
        <taxon>organismal metagenomes</taxon>
    </lineage>
</organism>
<dbReference type="EMBL" id="LR026963">
    <property type="protein sequence ID" value="VBB69388.1"/>
    <property type="molecule type" value="Genomic_DNA"/>
</dbReference>
<reference evidence="6" key="1">
    <citation type="submission" date="2018-10" db="EMBL/GenBank/DDBJ databases">
        <authorList>
            <person name="Gruber-Vodicka H."/>
            <person name="Jaeckle O."/>
        </authorList>
    </citation>
    <scope>NUCLEOTIDE SEQUENCE</scope>
</reference>
<proteinExistence type="predicted"/>
<dbReference type="SMART" id="SM00450">
    <property type="entry name" value="RHOD"/>
    <property type="match status" value="2"/>
</dbReference>
<dbReference type="NCBIfam" id="NF008557">
    <property type="entry name" value="PRK11493.1"/>
    <property type="match status" value="1"/>
</dbReference>
<dbReference type="AlphaFoldDB" id="A0A484HB60"/>
<dbReference type="PANTHER" id="PTHR11364:SF27">
    <property type="entry name" value="SULFURTRANSFERASE"/>
    <property type="match status" value="1"/>
</dbReference>
<dbReference type="EC" id="2.8.1.1" evidence="6"/>
<dbReference type="PROSITE" id="PS00380">
    <property type="entry name" value="RHODANESE_1"/>
    <property type="match status" value="1"/>
</dbReference>
<dbReference type="InterPro" id="IPR036873">
    <property type="entry name" value="Rhodanese-like_dom_sf"/>
</dbReference>
<dbReference type="FunFam" id="3.40.250.10:FF:000015">
    <property type="entry name" value="Sulfurtransferase"/>
    <property type="match status" value="1"/>
</dbReference>
<dbReference type="FunFam" id="3.40.250.10:FF:000001">
    <property type="entry name" value="Sulfurtransferase"/>
    <property type="match status" value="1"/>
</dbReference>
<dbReference type="SUPFAM" id="SSF52821">
    <property type="entry name" value="Rhodanese/Cell cycle control phosphatase"/>
    <property type="match status" value="2"/>
</dbReference>
<evidence type="ECO:0000313" key="6">
    <source>
        <dbReference type="EMBL" id="VBB69388.1"/>
    </source>
</evidence>
<dbReference type="PROSITE" id="PS50206">
    <property type="entry name" value="RHODANESE_3"/>
    <property type="match status" value="2"/>
</dbReference>
<dbReference type="InterPro" id="IPR001307">
    <property type="entry name" value="Thiosulphate_STrfase_CS"/>
</dbReference>
<dbReference type="Gene3D" id="3.40.250.10">
    <property type="entry name" value="Rhodanese-like domain"/>
    <property type="match status" value="2"/>
</dbReference>
<keyword evidence="2" id="KW-0963">Cytoplasm</keyword>
<dbReference type="GO" id="GO:0005739">
    <property type="term" value="C:mitochondrion"/>
    <property type="evidence" value="ECO:0007669"/>
    <property type="project" value="TreeGrafter"/>
</dbReference>
<comment type="subcellular location">
    <subcellularLocation>
        <location evidence="1">Cytoplasm</location>
    </subcellularLocation>
</comment>